<proteinExistence type="predicted"/>
<dbReference type="PANTHER" id="PTHR43409">
    <property type="entry name" value="ANAEROBIC MAGNESIUM-PROTOPORPHYRIN IX MONOMETHYL ESTER CYCLASE-RELATED"/>
    <property type="match status" value="1"/>
</dbReference>
<dbReference type="SUPFAM" id="SSF102114">
    <property type="entry name" value="Radical SAM enzymes"/>
    <property type="match status" value="1"/>
</dbReference>
<sequence>MEELFLGSKANLNREQVRMLKSAGVKLFQPGIESLDTEILAHMRKGITLLQNVQFLKWAREYDVYPTWNLLYGFPGENAEAYRRMALLIPLIVHLCPPMG</sequence>
<keyword evidence="2" id="KW-0949">S-adenosyl-L-methionine</keyword>
<dbReference type="PANTHER" id="PTHR43409:SF7">
    <property type="entry name" value="BLL1977 PROTEIN"/>
    <property type="match status" value="1"/>
</dbReference>
<accession>X1K1C9</accession>
<dbReference type="GO" id="GO:0005829">
    <property type="term" value="C:cytosol"/>
    <property type="evidence" value="ECO:0007669"/>
    <property type="project" value="TreeGrafter"/>
</dbReference>
<dbReference type="InterPro" id="IPR007197">
    <property type="entry name" value="rSAM"/>
</dbReference>
<dbReference type="InterPro" id="IPR013785">
    <property type="entry name" value="Aldolase_TIM"/>
</dbReference>
<feature type="domain" description="Radical SAM core" evidence="6">
    <location>
        <begin position="12"/>
        <end position="87"/>
    </location>
</feature>
<organism evidence="7">
    <name type="scientific">marine sediment metagenome</name>
    <dbReference type="NCBI Taxonomy" id="412755"/>
    <lineage>
        <taxon>unclassified sequences</taxon>
        <taxon>metagenomes</taxon>
        <taxon>ecological metagenomes</taxon>
    </lineage>
</organism>
<evidence type="ECO:0000313" key="7">
    <source>
        <dbReference type="EMBL" id="GAH84074.1"/>
    </source>
</evidence>
<dbReference type="GO" id="GO:0003824">
    <property type="term" value="F:catalytic activity"/>
    <property type="evidence" value="ECO:0007669"/>
    <property type="project" value="InterPro"/>
</dbReference>
<dbReference type="AlphaFoldDB" id="X1K1C9"/>
<dbReference type="InterPro" id="IPR051198">
    <property type="entry name" value="BchE-like"/>
</dbReference>
<keyword evidence="4" id="KW-0408">Iron</keyword>
<dbReference type="GO" id="GO:0046872">
    <property type="term" value="F:metal ion binding"/>
    <property type="evidence" value="ECO:0007669"/>
    <property type="project" value="UniProtKB-KW"/>
</dbReference>
<evidence type="ECO:0000256" key="2">
    <source>
        <dbReference type="ARBA" id="ARBA00022691"/>
    </source>
</evidence>
<evidence type="ECO:0000256" key="3">
    <source>
        <dbReference type="ARBA" id="ARBA00022723"/>
    </source>
</evidence>
<name>X1K1C9_9ZZZZ</name>
<evidence type="ECO:0000256" key="4">
    <source>
        <dbReference type="ARBA" id="ARBA00023004"/>
    </source>
</evidence>
<protein>
    <recommendedName>
        <fullName evidence="6">Radical SAM core domain-containing protein</fullName>
    </recommendedName>
</protein>
<evidence type="ECO:0000256" key="1">
    <source>
        <dbReference type="ARBA" id="ARBA00001966"/>
    </source>
</evidence>
<dbReference type="GO" id="GO:0051536">
    <property type="term" value="F:iron-sulfur cluster binding"/>
    <property type="evidence" value="ECO:0007669"/>
    <property type="project" value="UniProtKB-KW"/>
</dbReference>
<evidence type="ECO:0000256" key="5">
    <source>
        <dbReference type="ARBA" id="ARBA00023014"/>
    </source>
</evidence>
<dbReference type="EMBL" id="BARU01043692">
    <property type="protein sequence ID" value="GAH84074.1"/>
    <property type="molecule type" value="Genomic_DNA"/>
</dbReference>
<reference evidence="7" key="1">
    <citation type="journal article" date="2014" name="Front. Microbiol.">
        <title>High frequency of phylogenetically diverse reductive dehalogenase-homologous genes in deep subseafloor sedimentary metagenomes.</title>
        <authorList>
            <person name="Kawai M."/>
            <person name="Futagami T."/>
            <person name="Toyoda A."/>
            <person name="Takaki Y."/>
            <person name="Nishi S."/>
            <person name="Hori S."/>
            <person name="Arai W."/>
            <person name="Tsubouchi T."/>
            <person name="Morono Y."/>
            <person name="Uchiyama I."/>
            <person name="Ito T."/>
            <person name="Fujiyama A."/>
            <person name="Inagaki F."/>
            <person name="Takami H."/>
        </authorList>
    </citation>
    <scope>NUCLEOTIDE SEQUENCE</scope>
    <source>
        <strain evidence="7">Expedition CK06-06</strain>
    </source>
</reference>
<comment type="cofactor">
    <cofactor evidence="1">
        <name>[4Fe-4S] cluster</name>
        <dbReference type="ChEBI" id="CHEBI:49883"/>
    </cofactor>
</comment>
<comment type="caution">
    <text evidence="7">The sequence shown here is derived from an EMBL/GenBank/DDBJ whole genome shotgun (WGS) entry which is preliminary data.</text>
</comment>
<feature type="non-terminal residue" evidence="7">
    <location>
        <position position="100"/>
    </location>
</feature>
<dbReference type="InterPro" id="IPR058240">
    <property type="entry name" value="rSAM_sf"/>
</dbReference>
<keyword evidence="5" id="KW-0411">Iron-sulfur</keyword>
<evidence type="ECO:0000259" key="6">
    <source>
        <dbReference type="Pfam" id="PF04055"/>
    </source>
</evidence>
<dbReference type="Gene3D" id="3.20.20.70">
    <property type="entry name" value="Aldolase class I"/>
    <property type="match status" value="1"/>
</dbReference>
<keyword evidence="3" id="KW-0479">Metal-binding</keyword>
<dbReference type="Pfam" id="PF04055">
    <property type="entry name" value="Radical_SAM"/>
    <property type="match status" value="1"/>
</dbReference>
<gene>
    <name evidence="7" type="ORF">S03H2_66844</name>
</gene>